<proteinExistence type="predicted"/>
<feature type="transmembrane region" description="Helical" evidence="1">
    <location>
        <begin position="924"/>
        <end position="951"/>
    </location>
</feature>
<keyword evidence="1" id="KW-0472">Membrane</keyword>
<feature type="signal peptide" evidence="2">
    <location>
        <begin position="1"/>
        <end position="20"/>
    </location>
</feature>
<feature type="transmembrane region" description="Helical" evidence="1">
    <location>
        <begin position="403"/>
        <end position="429"/>
    </location>
</feature>
<dbReference type="Pfam" id="PF20146">
    <property type="entry name" value="NRF"/>
    <property type="match status" value="1"/>
</dbReference>
<accession>A0ABQ9F433</accession>
<dbReference type="Pfam" id="PF01757">
    <property type="entry name" value="Acyl_transf_3"/>
    <property type="match status" value="1"/>
</dbReference>
<evidence type="ECO:0000313" key="4">
    <source>
        <dbReference type="EMBL" id="KAJ8310945.1"/>
    </source>
</evidence>
<dbReference type="PANTHER" id="PTHR11161">
    <property type="entry name" value="O-ACYLTRANSFERASE"/>
    <property type="match status" value="1"/>
</dbReference>
<feature type="transmembrane region" description="Helical" evidence="1">
    <location>
        <begin position="894"/>
        <end position="912"/>
    </location>
</feature>
<feature type="transmembrane region" description="Helical" evidence="1">
    <location>
        <begin position="859"/>
        <end position="882"/>
    </location>
</feature>
<dbReference type="InterPro" id="IPR006621">
    <property type="entry name" value="Nose-resist-to-fluoxetine_N"/>
</dbReference>
<dbReference type="InterPro" id="IPR002656">
    <property type="entry name" value="Acyl_transf_3_dom"/>
</dbReference>
<evidence type="ECO:0000259" key="3">
    <source>
        <dbReference type="SMART" id="SM00703"/>
    </source>
</evidence>
<gene>
    <name evidence="4" type="ORF">KUTeg_011505</name>
</gene>
<keyword evidence="5" id="KW-1185">Reference proteome</keyword>
<comment type="caution">
    <text evidence="4">The sequence shown here is derived from an EMBL/GenBank/DDBJ whole genome shotgun (WGS) entry which is preliminary data.</text>
</comment>
<feature type="transmembrane region" description="Helical" evidence="1">
    <location>
        <begin position="687"/>
        <end position="705"/>
    </location>
</feature>
<dbReference type="EMBL" id="JARBDR010000632">
    <property type="protein sequence ID" value="KAJ8310945.1"/>
    <property type="molecule type" value="Genomic_DNA"/>
</dbReference>
<feature type="transmembrane region" description="Helical" evidence="1">
    <location>
        <begin position="594"/>
        <end position="612"/>
    </location>
</feature>
<sequence>MKKNLISVVFLIVCFPVCLSQFGLGGLDVDSLLNPDTLRFVATQLAALLLDNKPLAKGLINTGLAAIPLFTGPPNLKPEIGSALIPWALEKLPKFLKDEKVKAFVANLKTEFNKVDVSHINQSDYNEIMNTVIGKASPSILLNALLSLGGAPELNPIVTKHLLPVISAKLPNLLNPLKKILHVFKEEVNRINVTDFNMTDNDVFVEELIQHFDILHFLQTVLTMNTASEFLPRNAMTQMLVACYHMVSAKQILSSITVQVFDAVGKPPQGIMKGNLHFIGQYDECLAVKGIINTDGKSNSTTESSSFGGRYCRATFNLPDSLMKSIVGDIIVSNFSVKMMKSFVEKKQDTHGVQPALTWGLCLPDSCSKNDVAGILHIGLLSIFDLTPDNVVCSHDFNFSEDIPAIITVSVILLIIFLVCLCTIIFICINRKQKYHSYGKKSNVTFLNNAYVNSLHDITKQNGGISKPSHLDDESTENNVDTKVPEHLVEANGHVQENDENYLDVFYEDKPGFAKQLVRAFSFHKNIAQIMSVDAPQDSIRCIYGVRFLSMVMIMLGNSYIYNVLTVSESPVSVRNYFLLINIDVTQLSGLERITPVYMMVMVIFSCLYHYIGNGPLWPEVIHVGDKCKTTWWHNLLYINNIVGVDGNDAYHQCMPWSWQLAVVMQFYLISPILVAFFVLSKKLGTVIVIFLMLAGIVSSGFKEHRYGGDLLSMSSDGGLYWNNVFIKPWCRVSSYCVGVLLGFALTQCEPKRKIKKKGRDKDTCQLCESFNVLKTFDFGLLYSDLTFQYSQEPRIQHTLSLIMKRKNHMTLIAAALGWVLALVVACTFIFITYTKNRDGGEPWTPIQQAVYESVGRPVWAACIAWVIFACYNGAGGCVNSFLSWPGFIPLSRLTYVVYLLHPVMMVLYVYSKRSLVYLSDFDMVYLLFGHIMINYLAAIPIAALFEYPFVNLERAVKRKL</sequence>
<protein>
    <recommendedName>
        <fullName evidence="3">Nose resistant-to-fluoxetine protein N-terminal domain-containing protein</fullName>
    </recommendedName>
</protein>
<name>A0ABQ9F433_TEGGR</name>
<feature type="domain" description="Nose resistant-to-fluoxetine protein N-terminal" evidence="3">
    <location>
        <begin position="240"/>
        <end position="395"/>
    </location>
</feature>
<dbReference type="PANTHER" id="PTHR11161:SF0">
    <property type="entry name" value="O-ACYLTRANSFERASE LIKE PROTEIN"/>
    <property type="match status" value="1"/>
</dbReference>
<feature type="transmembrane region" description="Helical" evidence="1">
    <location>
        <begin position="812"/>
        <end position="834"/>
    </location>
</feature>
<feature type="transmembrane region" description="Helical" evidence="1">
    <location>
        <begin position="725"/>
        <end position="747"/>
    </location>
</feature>
<evidence type="ECO:0000313" key="5">
    <source>
        <dbReference type="Proteomes" id="UP001217089"/>
    </source>
</evidence>
<organism evidence="4 5">
    <name type="scientific">Tegillarca granosa</name>
    <name type="common">Malaysian cockle</name>
    <name type="synonym">Anadara granosa</name>
    <dbReference type="NCBI Taxonomy" id="220873"/>
    <lineage>
        <taxon>Eukaryota</taxon>
        <taxon>Metazoa</taxon>
        <taxon>Spiralia</taxon>
        <taxon>Lophotrochozoa</taxon>
        <taxon>Mollusca</taxon>
        <taxon>Bivalvia</taxon>
        <taxon>Autobranchia</taxon>
        <taxon>Pteriomorphia</taxon>
        <taxon>Arcoida</taxon>
        <taxon>Arcoidea</taxon>
        <taxon>Arcidae</taxon>
        <taxon>Tegillarca</taxon>
    </lineage>
</organism>
<reference evidence="4 5" key="1">
    <citation type="submission" date="2022-12" db="EMBL/GenBank/DDBJ databases">
        <title>Chromosome-level genome of Tegillarca granosa.</title>
        <authorList>
            <person name="Kim J."/>
        </authorList>
    </citation>
    <scope>NUCLEOTIDE SEQUENCE [LARGE SCALE GENOMIC DNA]</scope>
    <source>
        <strain evidence="4">Teg-2019</strain>
        <tissue evidence="4">Adductor muscle</tissue>
    </source>
</reference>
<feature type="transmembrane region" description="Helical" evidence="1">
    <location>
        <begin position="657"/>
        <end position="680"/>
    </location>
</feature>
<evidence type="ECO:0000256" key="1">
    <source>
        <dbReference type="SAM" id="Phobius"/>
    </source>
</evidence>
<keyword evidence="2" id="KW-0732">Signal</keyword>
<keyword evidence="1" id="KW-0812">Transmembrane</keyword>
<dbReference type="SMART" id="SM00703">
    <property type="entry name" value="NRF"/>
    <property type="match status" value="1"/>
</dbReference>
<dbReference type="InterPro" id="IPR052728">
    <property type="entry name" value="O2_lipid_transport_reg"/>
</dbReference>
<feature type="chain" id="PRO_5046025773" description="Nose resistant-to-fluoxetine protein N-terminal domain-containing protein" evidence="2">
    <location>
        <begin position="21"/>
        <end position="961"/>
    </location>
</feature>
<keyword evidence="1" id="KW-1133">Transmembrane helix</keyword>
<evidence type="ECO:0000256" key="2">
    <source>
        <dbReference type="SAM" id="SignalP"/>
    </source>
</evidence>
<dbReference type="Proteomes" id="UP001217089">
    <property type="component" value="Unassembled WGS sequence"/>
</dbReference>